<feature type="domain" description="Tyrosine specific protein phosphatases" evidence="7">
    <location>
        <begin position="126"/>
        <end position="184"/>
    </location>
</feature>
<feature type="region of interest" description="Disordered" evidence="6">
    <location>
        <begin position="1"/>
        <end position="29"/>
    </location>
</feature>
<dbReference type="SMART" id="SM00404">
    <property type="entry name" value="PTPc_motif"/>
    <property type="match status" value="1"/>
</dbReference>
<dbReference type="InterPro" id="IPR000387">
    <property type="entry name" value="Tyr_Pase_dom"/>
</dbReference>
<comment type="similarity">
    <text evidence="1">Belongs to the protein-tyrosine phosphatase family.</text>
</comment>
<dbReference type="OrthoDB" id="19045at2759"/>
<keyword evidence="3" id="KW-0378">Hydrolase</keyword>
<dbReference type="KEGG" id="cvn:111131154"/>
<dbReference type="InterPro" id="IPR029021">
    <property type="entry name" value="Prot-tyrosine_phosphatase-like"/>
</dbReference>
<keyword evidence="8" id="KW-1185">Reference proteome</keyword>
<dbReference type="InterPro" id="IPR008425">
    <property type="entry name" value="CDK_inhib_3"/>
</dbReference>
<dbReference type="GO" id="GO:0004860">
    <property type="term" value="F:protein kinase inhibitor activity"/>
    <property type="evidence" value="ECO:0007669"/>
    <property type="project" value="UniProtKB-KW"/>
</dbReference>
<evidence type="ECO:0000259" key="7">
    <source>
        <dbReference type="PROSITE" id="PS50056"/>
    </source>
</evidence>
<evidence type="ECO:0000256" key="2">
    <source>
        <dbReference type="ARBA" id="ARBA00013064"/>
    </source>
</evidence>
<dbReference type="PIRSF" id="PIRSF037322">
    <property type="entry name" value="CDKN3"/>
    <property type="match status" value="1"/>
</dbReference>
<name>A0A8B8E164_CRAVI</name>
<dbReference type="InterPro" id="IPR022778">
    <property type="entry name" value="CDKN3"/>
</dbReference>
<dbReference type="Proteomes" id="UP000694844">
    <property type="component" value="Chromosome 4"/>
</dbReference>
<protein>
    <recommendedName>
        <fullName evidence="2">protein-tyrosine-phosphatase</fullName>
        <ecNumber evidence="2">3.1.3.48</ecNumber>
    </recommendedName>
</protein>
<dbReference type="PANTHER" id="PTHR23339">
    <property type="entry name" value="TYROSINE SPECIFIC PROTEIN PHOSPHATASE AND DUAL SPECIFICITY PROTEIN PHOSPHATASE"/>
    <property type="match status" value="1"/>
</dbReference>
<evidence type="ECO:0000256" key="4">
    <source>
        <dbReference type="ARBA" id="ARBA00022912"/>
    </source>
</evidence>
<evidence type="ECO:0000256" key="5">
    <source>
        <dbReference type="PIRSR" id="PIRSR037322-1"/>
    </source>
</evidence>
<accession>A0A8B8E164</accession>
<dbReference type="InterPro" id="IPR003595">
    <property type="entry name" value="Tyr_Pase_cat"/>
</dbReference>
<organism evidence="8 9">
    <name type="scientific">Crassostrea virginica</name>
    <name type="common">Eastern oyster</name>
    <dbReference type="NCBI Taxonomy" id="6565"/>
    <lineage>
        <taxon>Eukaryota</taxon>
        <taxon>Metazoa</taxon>
        <taxon>Spiralia</taxon>
        <taxon>Lophotrochozoa</taxon>
        <taxon>Mollusca</taxon>
        <taxon>Bivalvia</taxon>
        <taxon>Autobranchia</taxon>
        <taxon>Pteriomorphia</taxon>
        <taxon>Ostreida</taxon>
        <taxon>Ostreoidea</taxon>
        <taxon>Ostreidae</taxon>
        <taxon>Crassostrea</taxon>
    </lineage>
</organism>
<dbReference type="CDD" id="cd14505">
    <property type="entry name" value="CDKN3-like"/>
    <property type="match status" value="1"/>
</dbReference>
<evidence type="ECO:0000313" key="8">
    <source>
        <dbReference type="Proteomes" id="UP000694844"/>
    </source>
</evidence>
<evidence type="ECO:0000256" key="3">
    <source>
        <dbReference type="ARBA" id="ARBA00022801"/>
    </source>
</evidence>
<feature type="active site" description="Phosphocysteine intermediate" evidence="5">
    <location>
        <position position="149"/>
    </location>
</feature>
<dbReference type="EC" id="3.1.3.48" evidence="2"/>
<dbReference type="FunFam" id="3.90.190.10:FF:000157">
    <property type="entry name" value="Protein-tyrosine phosphatase"/>
    <property type="match status" value="1"/>
</dbReference>
<dbReference type="GO" id="GO:0004725">
    <property type="term" value="F:protein tyrosine phosphatase activity"/>
    <property type="evidence" value="ECO:0007669"/>
    <property type="project" value="UniProtKB-EC"/>
</dbReference>
<keyword evidence="9" id="KW-0649">Protein kinase inhibitor</keyword>
<dbReference type="RefSeq" id="XP_022334262.1">
    <property type="nucleotide sequence ID" value="XM_022478554.1"/>
</dbReference>
<evidence type="ECO:0000256" key="6">
    <source>
        <dbReference type="SAM" id="MobiDB-lite"/>
    </source>
</evidence>
<dbReference type="Pfam" id="PF05706">
    <property type="entry name" value="CDKN3"/>
    <property type="match status" value="1"/>
</dbReference>
<keyword evidence="4" id="KW-0904">Protein phosphatase</keyword>
<dbReference type="AlphaFoldDB" id="A0A8B8E164"/>
<dbReference type="GeneID" id="111131154"/>
<proteinExistence type="inferred from homology"/>
<dbReference type="Gene3D" id="3.90.190.10">
    <property type="entry name" value="Protein tyrosine phosphatase superfamily"/>
    <property type="match status" value="1"/>
</dbReference>
<sequence>MKEESATPNSVEMTSEIGSGFDSSDEDTGDVDLSPLEISWLDLTSYGLETPLGVTSLPGCRFKDVWRSLQNDLKCLVSEEVQDVFCLCSKGELSKYRVQWLLQELSGAGLTVHHYPFPDGQPPATSQLMKILKELKTILNNQRKPIIHCYGGLGRSCVVAACFLMTLDSEMTPEKAIEKMKELRGPRAVQTVKQFNYINEFRQTMADYQLEDTERKERSLSR</sequence>
<dbReference type="SUPFAM" id="SSF52799">
    <property type="entry name" value="(Phosphotyrosine protein) phosphatases II"/>
    <property type="match status" value="1"/>
</dbReference>
<evidence type="ECO:0000256" key="1">
    <source>
        <dbReference type="ARBA" id="ARBA00009580"/>
    </source>
</evidence>
<evidence type="ECO:0000313" key="9">
    <source>
        <dbReference type="RefSeq" id="XP_022334262.1"/>
    </source>
</evidence>
<dbReference type="PROSITE" id="PS50056">
    <property type="entry name" value="TYR_PHOSPHATASE_2"/>
    <property type="match status" value="1"/>
</dbReference>
<feature type="compositionally biased region" description="Polar residues" evidence="6">
    <location>
        <begin position="1"/>
        <end position="17"/>
    </location>
</feature>
<gene>
    <name evidence="9" type="primary">LOC111131154</name>
</gene>
<dbReference type="InterPro" id="IPR050561">
    <property type="entry name" value="PTP"/>
</dbReference>
<reference evidence="9" key="1">
    <citation type="submission" date="2025-08" db="UniProtKB">
        <authorList>
            <consortium name="RefSeq"/>
        </authorList>
    </citation>
    <scope>IDENTIFICATION</scope>
    <source>
        <tissue evidence="9">Whole sample</tissue>
    </source>
</reference>